<evidence type="ECO:0000313" key="2">
    <source>
        <dbReference type="Proteomes" id="UP001595891"/>
    </source>
</evidence>
<organism evidence="1 2">
    <name type="scientific">Sphaerisporangium corydalis</name>
    <dbReference type="NCBI Taxonomy" id="1441875"/>
    <lineage>
        <taxon>Bacteria</taxon>
        <taxon>Bacillati</taxon>
        <taxon>Actinomycetota</taxon>
        <taxon>Actinomycetes</taxon>
        <taxon>Streptosporangiales</taxon>
        <taxon>Streptosporangiaceae</taxon>
        <taxon>Sphaerisporangium</taxon>
    </lineage>
</organism>
<proteinExistence type="predicted"/>
<dbReference type="InterPro" id="IPR010349">
    <property type="entry name" value="Asparaginase_II"/>
</dbReference>
<comment type="caution">
    <text evidence="1">The sequence shown here is derived from an EMBL/GenBank/DDBJ whole genome shotgun (WGS) entry which is preliminary data.</text>
</comment>
<dbReference type="PANTHER" id="PTHR42110">
    <property type="entry name" value="L-ASPARAGINASE, PUTATIVE (AFU_ORTHOLOGUE AFUA_3G11890)-RELATED"/>
    <property type="match status" value="1"/>
</dbReference>
<evidence type="ECO:0000313" key="1">
    <source>
        <dbReference type="EMBL" id="MFC4590655.1"/>
    </source>
</evidence>
<dbReference type="RefSeq" id="WP_262847785.1">
    <property type="nucleotide sequence ID" value="NZ_JANZYP010000067.1"/>
</dbReference>
<protein>
    <submittedName>
        <fullName evidence="1">Asparaginase</fullName>
    </submittedName>
</protein>
<sequence length="318" mass="32890">MSTEHVIVEVVRSGFVESVHRARIFALDAAGAPAVARGDVAAAASPRSSMKPLQALGMLRAGLDLDGRPLALACASHAGEDFHVEGVLKILASAGLTEADLGCPEDLPLDTATAHRVLRAGGGPARVTMNCSGKHSAMLATCVLNGWPTATYLSPAHPLQRAIRATAEELTGERVAATGVDGCGAPLFFASMAGVARAFRAFGLAEPGSHERRIADAMRAHPEWTSGTTRPEAALMRAVPGLMLKTGAEAFEAFTFEDGRAATIKIEDGGQRARVPVTVATLRALGLGLDAPELDALAAPPQFGGGRPVGEVRVRGLV</sequence>
<accession>A0ABV9EM27</accession>
<dbReference type="PANTHER" id="PTHR42110:SF1">
    <property type="entry name" value="L-ASPARAGINASE, PUTATIVE (AFU_ORTHOLOGUE AFUA_3G11890)-RELATED"/>
    <property type="match status" value="1"/>
</dbReference>
<name>A0ABV9EM27_9ACTN</name>
<keyword evidence="2" id="KW-1185">Reference proteome</keyword>
<gene>
    <name evidence="1" type="ORF">ACFO8L_31485</name>
</gene>
<dbReference type="Proteomes" id="UP001595891">
    <property type="component" value="Unassembled WGS sequence"/>
</dbReference>
<reference evidence="2" key="1">
    <citation type="journal article" date="2019" name="Int. J. Syst. Evol. Microbiol.">
        <title>The Global Catalogue of Microorganisms (GCM) 10K type strain sequencing project: providing services to taxonomists for standard genome sequencing and annotation.</title>
        <authorList>
            <consortium name="The Broad Institute Genomics Platform"/>
            <consortium name="The Broad Institute Genome Sequencing Center for Infectious Disease"/>
            <person name="Wu L."/>
            <person name="Ma J."/>
        </authorList>
    </citation>
    <scope>NUCLEOTIDE SEQUENCE [LARGE SCALE GENOMIC DNA]</scope>
    <source>
        <strain evidence="2">CCUG 49560</strain>
    </source>
</reference>
<dbReference type="Pfam" id="PF06089">
    <property type="entry name" value="Asparaginase_II"/>
    <property type="match status" value="1"/>
</dbReference>
<dbReference type="EMBL" id="JBHSFN010000024">
    <property type="protein sequence ID" value="MFC4590655.1"/>
    <property type="molecule type" value="Genomic_DNA"/>
</dbReference>